<accession>A0AA35J0M6</accession>
<dbReference type="GeneID" id="80918387"/>
<name>A0AA35J0M6_SACMI</name>
<dbReference type="EMBL" id="OX365763">
    <property type="protein sequence ID" value="CAI4039176.1"/>
    <property type="molecule type" value="Genomic_DNA"/>
</dbReference>
<dbReference type="InterPro" id="IPR036259">
    <property type="entry name" value="MFS_trans_sf"/>
</dbReference>
<evidence type="ECO:0000256" key="5">
    <source>
        <dbReference type="ARBA" id="ARBA00022989"/>
    </source>
</evidence>
<dbReference type="PRINTS" id="PR00171">
    <property type="entry name" value="SUGRTRNSPORT"/>
</dbReference>
<comment type="subcellular location">
    <subcellularLocation>
        <location evidence="1">Membrane</location>
        <topology evidence="1">Multi-pass membrane protein</topology>
    </subcellularLocation>
</comment>
<keyword evidence="10" id="KW-1185">Reference proteome</keyword>
<dbReference type="Gene3D" id="1.20.1250.20">
    <property type="entry name" value="MFS general substrate transporter like domains"/>
    <property type="match status" value="1"/>
</dbReference>
<dbReference type="InterPro" id="IPR020846">
    <property type="entry name" value="MFS_dom"/>
</dbReference>
<keyword evidence="6 7" id="KW-0472">Membrane</keyword>
<evidence type="ECO:0000256" key="1">
    <source>
        <dbReference type="ARBA" id="ARBA00004141"/>
    </source>
</evidence>
<feature type="transmembrane region" description="Helical" evidence="7">
    <location>
        <begin position="397"/>
        <end position="421"/>
    </location>
</feature>
<dbReference type="AlphaFoldDB" id="A0AA35J0M6"/>
<keyword evidence="5 7" id="KW-1133">Transmembrane helix</keyword>
<dbReference type="PANTHER" id="PTHR23503:SF8">
    <property type="entry name" value="FACILITATED GLUCOSE TRANSPORTER PROTEIN 1"/>
    <property type="match status" value="1"/>
</dbReference>
<keyword evidence="4 7" id="KW-0812">Transmembrane</keyword>
<protein>
    <recommendedName>
        <fullName evidence="8">Major facilitator superfamily (MFS) profile domain-containing protein</fullName>
    </recommendedName>
</protein>
<dbReference type="RefSeq" id="XP_056082291.1">
    <property type="nucleotide sequence ID" value="XM_056222618.1"/>
</dbReference>
<evidence type="ECO:0000256" key="6">
    <source>
        <dbReference type="ARBA" id="ARBA00023136"/>
    </source>
</evidence>
<reference evidence="9" key="1">
    <citation type="submission" date="2022-10" db="EMBL/GenBank/DDBJ databases">
        <authorList>
            <person name="Byrne P K."/>
        </authorList>
    </citation>
    <scope>NUCLEOTIDE SEQUENCE</scope>
    <source>
        <strain evidence="9">IFO1815</strain>
    </source>
</reference>
<feature type="transmembrane region" description="Helical" evidence="7">
    <location>
        <begin position="433"/>
        <end position="453"/>
    </location>
</feature>
<feature type="transmembrane region" description="Helical" evidence="7">
    <location>
        <begin position="343"/>
        <end position="364"/>
    </location>
</feature>
<feature type="transmembrane region" description="Helical" evidence="7">
    <location>
        <begin position="95"/>
        <end position="114"/>
    </location>
</feature>
<sequence>MSRLLSRLLSRSAFLSNVGIPRQNKNKITKALFYAIMVASIGSLQFGYHLSELNAPQQVLSCSEFDIPTEGYPYDRTWLGRRGYKQCIPLNDEQIGIVTSVFCIGGILGSYFATSLANIYGRKFSSLTNCILNIIGSLIIFNSNSYRSLIIGRILVGISCGSLIVIIPLFIKEVAPSGWEGLLGSMTQICIRLGVLLTQGVALWLTNSYHWRWILFGSFLIALLNLTMWFMVGESPKWMLAHGRVVDAKLSLYELRGGTFDEAAQEIQKWQQQIESGDPLIEPTTTNSISGSNSLWKYLRDKTNIKPRHVITILLFGQQFCGINSIVLYGTKIISQLYPQHAIKINFFISMVNVLVTILVSLLIHNLPRKPLLITSTILVSITSFVMGMAMNHNKMNLLIVFSFIYMGVSTMGLNPLPFIIMREVSKPQDMVLAQRYGTICNWIGTFIIAYTFPIVHDILSGYVFITFAIIACLISAFIWKKVPETKGYKTGYNQVWANY</sequence>
<dbReference type="InterPro" id="IPR005828">
    <property type="entry name" value="MFS_sugar_transport-like"/>
</dbReference>
<feature type="transmembrane region" description="Helical" evidence="7">
    <location>
        <begin position="211"/>
        <end position="232"/>
    </location>
</feature>
<dbReference type="InterPro" id="IPR003663">
    <property type="entry name" value="Sugar/inositol_transpt"/>
</dbReference>
<evidence type="ECO:0000313" key="10">
    <source>
        <dbReference type="Proteomes" id="UP001161438"/>
    </source>
</evidence>
<dbReference type="Proteomes" id="UP001161438">
    <property type="component" value="Chromosome 7"/>
</dbReference>
<evidence type="ECO:0000259" key="8">
    <source>
        <dbReference type="PROSITE" id="PS50850"/>
    </source>
</evidence>
<feature type="transmembrane region" description="Helical" evidence="7">
    <location>
        <begin position="310"/>
        <end position="331"/>
    </location>
</feature>
<gene>
    <name evidence="9" type="primary">SMKI07G1480</name>
    <name evidence="9" type="ORF">SMKI_07G1480</name>
</gene>
<evidence type="ECO:0000256" key="4">
    <source>
        <dbReference type="ARBA" id="ARBA00022692"/>
    </source>
</evidence>
<evidence type="ECO:0000313" key="9">
    <source>
        <dbReference type="EMBL" id="CAI4039176.1"/>
    </source>
</evidence>
<evidence type="ECO:0000256" key="2">
    <source>
        <dbReference type="ARBA" id="ARBA00010992"/>
    </source>
</evidence>
<feature type="transmembrane region" description="Helical" evidence="7">
    <location>
        <begin position="371"/>
        <end position="391"/>
    </location>
</feature>
<keyword evidence="3" id="KW-0813">Transport</keyword>
<dbReference type="InterPro" id="IPR045263">
    <property type="entry name" value="GLUT"/>
</dbReference>
<comment type="similarity">
    <text evidence="2">Belongs to the major facilitator superfamily. Sugar transporter (TC 2.A.1.1) family.</text>
</comment>
<proteinExistence type="inferred from homology"/>
<dbReference type="PANTHER" id="PTHR23503">
    <property type="entry name" value="SOLUTE CARRIER FAMILY 2"/>
    <property type="match status" value="1"/>
</dbReference>
<dbReference type="Pfam" id="PF00083">
    <property type="entry name" value="Sugar_tr"/>
    <property type="match status" value="1"/>
</dbReference>
<evidence type="ECO:0000256" key="7">
    <source>
        <dbReference type="SAM" id="Phobius"/>
    </source>
</evidence>
<evidence type="ECO:0000256" key="3">
    <source>
        <dbReference type="ARBA" id="ARBA00022448"/>
    </source>
</evidence>
<dbReference type="SUPFAM" id="SSF103473">
    <property type="entry name" value="MFS general substrate transporter"/>
    <property type="match status" value="1"/>
</dbReference>
<dbReference type="GO" id="GO:0015149">
    <property type="term" value="F:hexose transmembrane transporter activity"/>
    <property type="evidence" value="ECO:0007669"/>
    <property type="project" value="TreeGrafter"/>
</dbReference>
<feature type="transmembrane region" description="Helical" evidence="7">
    <location>
        <begin position="150"/>
        <end position="171"/>
    </location>
</feature>
<dbReference type="PROSITE" id="PS50850">
    <property type="entry name" value="MFS"/>
    <property type="match status" value="1"/>
</dbReference>
<dbReference type="GO" id="GO:0016020">
    <property type="term" value="C:membrane"/>
    <property type="evidence" value="ECO:0007669"/>
    <property type="project" value="UniProtKB-SubCell"/>
</dbReference>
<feature type="transmembrane region" description="Helical" evidence="7">
    <location>
        <begin position="31"/>
        <end position="50"/>
    </location>
</feature>
<feature type="transmembrane region" description="Helical" evidence="7">
    <location>
        <begin position="459"/>
        <end position="480"/>
    </location>
</feature>
<organism evidence="9 10">
    <name type="scientific">Saccharomyces mikatae IFO 1815</name>
    <dbReference type="NCBI Taxonomy" id="226126"/>
    <lineage>
        <taxon>Eukaryota</taxon>
        <taxon>Fungi</taxon>
        <taxon>Dikarya</taxon>
        <taxon>Ascomycota</taxon>
        <taxon>Saccharomycotina</taxon>
        <taxon>Saccharomycetes</taxon>
        <taxon>Saccharomycetales</taxon>
        <taxon>Saccharomycetaceae</taxon>
        <taxon>Saccharomyces</taxon>
    </lineage>
</organism>
<feature type="domain" description="Major facilitator superfamily (MFS) profile" evidence="8">
    <location>
        <begin position="35"/>
        <end position="487"/>
    </location>
</feature>